<protein>
    <submittedName>
        <fullName evidence="3">PH domain-containing protein</fullName>
    </submittedName>
</protein>
<dbReference type="PANTHER" id="PTHR34473">
    <property type="entry name" value="UPF0699 TRANSMEMBRANE PROTEIN YDBS"/>
    <property type="match status" value="1"/>
</dbReference>
<dbReference type="OrthoDB" id="1750577at2"/>
<evidence type="ECO:0000256" key="1">
    <source>
        <dbReference type="SAM" id="Phobius"/>
    </source>
</evidence>
<feature type="transmembrane region" description="Helical" evidence="1">
    <location>
        <begin position="109"/>
        <end position="127"/>
    </location>
</feature>
<keyword evidence="1" id="KW-1133">Transmembrane helix</keyword>
<dbReference type="Proteomes" id="UP000298213">
    <property type="component" value="Unassembled WGS sequence"/>
</dbReference>
<organism evidence="3 4">
    <name type="scientific">Sphingomonas parva</name>
    <dbReference type="NCBI Taxonomy" id="2555898"/>
    <lineage>
        <taxon>Bacteria</taxon>
        <taxon>Pseudomonadati</taxon>
        <taxon>Pseudomonadota</taxon>
        <taxon>Alphaproteobacteria</taxon>
        <taxon>Sphingomonadales</taxon>
        <taxon>Sphingomonadaceae</taxon>
        <taxon>Sphingomonas</taxon>
    </lineage>
</organism>
<evidence type="ECO:0000313" key="3">
    <source>
        <dbReference type="EMBL" id="TFI56789.1"/>
    </source>
</evidence>
<dbReference type="Pfam" id="PF03703">
    <property type="entry name" value="bPH_2"/>
    <property type="match status" value="1"/>
</dbReference>
<dbReference type="InterPro" id="IPR005182">
    <property type="entry name" value="YdbS-like_PH"/>
</dbReference>
<evidence type="ECO:0000259" key="2">
    <source>
        <dbReference type="Pfam" id="PF03703"/>
    </source>
</evidence>
<reference evidence="3 4" key="1">
    <citation type="submission" date="2019-03" db="EMBL/GenBank/DDBJ databases">
        <title>Genome sequence of Sphingomonas sp. 17J27-24.</title>
        <authorList>
            <person name="Kim M."/>
            <person name="Maeng S."/>
            <person name="Sathiyaraj S."/>
        </authorList>
    </citation>
    <scope>NUCLEOTIDE SEQUENCE [LARGE SCALE GENOMIC DNA]</scope>
    <source>
        <strain evidence="3 4">17J27-24</strain>
    </source>
</reference>
<feature type="domain" description="YdbS-like PH" evidence="2">
    <location>
        <begin position="131"/>
        <end position="210"/>
    </location>
</feature>
<sequence>MMVPPPPPPSVVWTIVVSRVSRSRSWSLMTHLHLFRRLNAAVGGQFLRLDIAAANRLVSAARAGGGRMKPLEAGQLWVMRVRAALVALVLLVAATAAEIILEHDRLPDGLIVAAVLPVVVWLVLIAPRRRWRAWGYRAGDTDLELAHGVWTQVRTLVPLDRVQHIDISQGPLERMFGVCRLVLHTAGTAHSLVLLPGLARDTAERMRDEIRARIGEERA</sequence>
<feature type="transmembrane region" description="Helical" evidence="1">
    <location>
        <begin position="77"/>
        <end position="97"/>
    </location>
</feature>
<evidence type="ECO:0000313" key="4">
    <source>
        <dbReference type="Proteomes" id="UP000298213"/>
    </source>
</evidence>
<name>A0A4Y8ZPM6_9SPHN</name>
<dbReference type="PANTHER" id="PTHR34473:SF3">
    <property type="entry name" value="TRANSMEMBRANE PROTEIN-RELATED"/>
    <property type="match status" value="1"/>
</dbReference>
<keyword evidence="1" id="KW-0472">Membrane</keyword>
<gene>
    <name evidence="3" type="ORF">E2493_18325</name>
</gene>
<accession>A0A4Y8ZPM6</accession>
<comment type="caution">
    <text evidence="3">The sequence shown here is derived from an EMBL/GenBank/DDBJ whole genome shotgun (WGS) entry which is preliminary data.</text>
</comment>
<dbReference type="AlphaFoldDB" id="A0A4Y8ZPM6"/>
<keyword evidence="1" id="KW-0812">Transmembrane</keyword>
<dbReference type="EMBL" id="SPDV01000052">
    <property type="protein sequence ID" value="TFI56789.1"/>
    <property type="molecule type" value="Genomic_DNA"/>
</dbReference>
<proteinExistence type="predicted"/>
<keyword evidence="4" id="KW-1185">Reference proteome</keyword>